<comment type="caution">
    <text evidence="2">The sequence shown here is derived from an EMBL/GenBank/DDBJ whole genome shotgun (WGS) entry which is preliminary data.</text>
</comment>
<evidence type="ECO:0000313" key="3">
    <source>
        <dbReference type="Proteomes" id="UP000004931"/>
    </source>
</evidence>
<dbReference type="Gene3D" id="3.40.50.10540">
    <property type="entry name" value="Crotonobetainyl-coa:carnitine coa-transferase, domain 1"/>
    <property type="match status" value="1"/>
</dbReference>
<dbReference type="Gene3D" id="3.30.1540.10">
    <property type="entry name" value="formyl-coa transferase, domain 3"/>
    <property type="match status" value="1"/>
</dbReference>
<dbReference type="SUPFAM" id="SSF89796">
    <property type="entry name" value="CoA-transferase family III (CaiB/BaiF)"/>
    <property type="match status" value="1"/>
</dbReference>
<dbReference type="InterPro" id="IPR023606">
    <property type="entry name" value="CoA-Trfase_III_dom_1_sf"/>
</dbReference>
<protein>
    <submittedName>
        <fullName evidence="2">CAIB/BAIF family protein</fullName>
    </submittedName>
</protein>
<name>A0YHI2_9GAMM</name>
<dbReference type="Pfam" id="PF02515">
    <property type="entry name" value="CoA_transf_3"/>
    <property type="match status" value="1"/>
</dbReference>
<proteinExistence type="predicted"/>
<dbReference type="GO" id="GO:0008410">
    <property type="term" value="F:CoA-transferase activity"/>
    <property type="evidence" value="ECO:0007669"/>
    <property type="project" value="TreeGrafter"/>
</dbReference>
<organism evidence="2 3">
    <name type="scientific">marine gamma proteobacterium HTCC2143</name>
    <dbReference type="NCBI Taxonomy" id="247633"/>
    <lineage>
        <taxon>Bacteria</taxon>
        <taxon>Pseudomonadati</taxon>
        <taxon>Pseudomonadota</taxon>
        <taxon>Gammaproteobacteria</taxon>
        <taxon>Cellvibrionales</taxon>
        <taxon>Spongiibacteraceae</taxon>
        <taxon>BD1-7 clade</taxon>
    </lineage>
</organism>
<dbReference type="STRING" id="247633.GP2143_12276"/>
<keyword evidence="3" id="KW-1185">Reference proteome</keyword>
<dbReference type="PANTHER" id="PTHR48207:SF4">
    <property type="entry name" value="BLL6097 PROTEIN"/>
    <property type="match status" value="1"/>
</dbReference>
<reference evidence="2 3" key="1">
    <citation type="journal article" date="2010" name="J. Bacteriol.">
        <title>Genome sequence of the oligotrophic marine Gammaproteobacterium HTCC2143, isolated from the Oregon Coast.</title>
        <authorList>
            <person name="Oh H.M."/>
            <person name="Kang I."/>
            <person name="Ferriera S."/>
            <person name="Giovannoni S.J."/>
            <person name="Cho J.C."/>
        </authorList>
    </citation>
    <scope>NUCLEOTIDE SEQUENCE [LARGE SCALE GENOMIC DNA]</scope>
    <source>
        <strain evidence="2 3">HTCC2143</strain>
    </source>
</reference>
<gene>
    <name evidence="2" type="ORF">GP2143_12276</name>
</gene>
<dbReference type="InterPro" id="IPR044855">
    <property type="entry name" value="CoA-Trfase_III_dom3_sf"/>
</dbReference>
<evidence type="ECO:0000256" key="1">
    <source>
        <dbReference type="ARBA" id="ARBA00022679"/>
    </source>
</evidence>
<accession>A0YHI2</accession>
<dbReference type="Proteomes" id="UP000004931">
    <property type="component" value="Unassembled WGS sequence"/>
</dbReference>
<dbReference type="AlphaFoldDB" id="A0YHI2"/>
<dbReference type="PANTHER" id="PTHR48207">
    <property type="entry name" value="SUCCINATE--HYDROXYMETHYLGLUTARATE COA-TRANSFERASE"/>
    <property type="match status" value="1"/>
</dbReference>
<dbReference type="OrthoDB" id="9058532at2"/>
<sequence length="401" mass="42504">MELPLKNVRVLDIAQVLAGPFGAAMLGDLGADVIKIEPLRGDESRHLGRGTGVGGDSAMFIGANRSKRGIALDLTSAAGLAVFHDLLKETDIVVDNIRTAAKQKLGVDYPSLKLVNPRIIAINVSAFGNSGPYAGRPGIDPLAQALGGIMDITGHRNGAPLKTGAPIVDGTTAHMVVIAALSALRLRDTSGEGQLVEVNLLEGLLNLQPTIVSQVLIDDDVPPKVGCGSDLISPYGLFECADGKFLQVCSLNDKFFTKICEALDANDLTPDVRFQTAQNRLDNNDALEAIIAEKMLAKSSVEHMQRFIDCDVMAAPVKSMRESLLDPQIQHNQLIQDVEHGKLGIIKTATLPIKFGSANGSNPPAGAAPSLGEHSESILLDLGYTKDRIDDLMKQGVVAQS</sequence>
<dbReference type="EMBL" id="AAVT01000017">
    <property type="protein sequence ID" value="EAW29713.1"/>
    <property type="molecule type" value="Genomic_DNA"/>
</dbReference>
<keyword evidence="1" id="KW-0808">Transferase</keyword>
<dbReference type="InterPro" id="IPR050483">
    <property type="entry name" value="CoA-transferase_III_domain"/>
</dbReference>
<dbReference type="InterPro" id="IPR003673">
    <property type="entry name" value="CoA-Trfase_fam_III"/>
</dbReference>
<dbReference type="eggNOG" id="COG1804">
    <property type="taxonomic scope" value="Bacteria"/>
</dbReference>
<evidence type="ECO:0000313" key="2">
    <source>
        <dbReference type="EMBL" id="EAW29713.1"/>
    </source>
</evidence>